<dbReference type="RefSeq" id="WP_048195026.1">
    <property type="nucleotide sequence ID" value="NZ_CAAGSM010000001.1"/>
</dbReference>
<protein>
    <recommendedName>
        <fullName evidence="3">GDYXXLXY domain-containing protein</fullName>
    </recommendedName>
</protein>
<dbReference type="Proteomes" id="UP000029859">
    <property type="component" value="Unassembled WGS sequence"/>
</dbReference>
<dbReference type="EMBL" id="JRHO01000014">
    <property type="protein sequence ID" value="KGK97892.1"/>
    <property type="molecule type" value="Genomic_DNA"/>
</dbReference>
<dbReference type="OrthoDB" id="141388at2157"/>
<name>A0A099SYB0_METMT</name>
<gene>
    <name evidence="1" type="ORF">LI82_09025</name>
</gene>
<proteinExistence type="predicted"/>
<evidence type="ECO:0000313" key="1">
    <source>
        <dbReference type="EMBL" id="KGK97892.1"/>
    </source>
</evidence>
<organism evidence="1 2">
    <name type="scientific">Methanococcoides methylutens</name>
    <dbReference type="NCBI Taxonomy" id="2226"/>
    <lineage>
        <taxon>Archaea</taxon>
        <taxon>Methanobacteriati</taxon>
        <taxon>Methanobacteriota</taxon>
        <taxon>Stenosarchaea group</taxon>
        <taxon>Methanomicrobia</taxon>
        <taxon>Methanosarcinales</taxon>
        <taxon>Methanosarcinaceae</taxon>
        <taxon>Methanococcoides</taxon>
    </lineage>
</organism>
<comment type="caution">
    <text evidence="1">The sequence shown here is derived from an EMBL/GenBank/DDBJ whole genome shotgun (WGS) entry which is preliminary data.</text>
</comment>
<accession>A0A099SYB0</accession>
<reference evidence="1 2" key="1">
    <citation type="submission" date="2014-09" db="EMBL/GenBank/DDBJ databases">
        <title>Draft genome sequence of an obligately methylotrophic methanogen, Methanococcoides methylutens, isolated from marine sediment.</title>
        <authorList>
            <person name="Guan Y."/>
            <person name="Ngugi D.K."/>
            <person name="Blom J."/>
            <person name="Ali S."/>
            <person name="Ferry J.G."/>
            <person name="Stingl U."/>
        </authorList>
    </citation>
    <scope>NUCLEOTIDE SEQUENCE [LARGE SCALE GENOMIC DNA]</scope>
    <source>
        <strain evidence="1 2">DSM 2657</strain>
    </source>
</reference>
<dbReference type="AlphaFoldDB" id="A0A099SYB0"/>
<sequence>MNSKRFLMLMVYSLIIITLIFLPKMVALSFGDDILLKTEPVDPRDVFRGDYVNLNYEISTIDLDKTPYDRDFLFGESVYATLSEKENYWMIDSISHTRPDISDKKVCMKGVVTGNYDDTLHVRWGIESYFVPEGEGIPIQMQMENASVIVSVGPGCSPVIKQLLIDGEPVTFE</sequence>
<evidence type="ECO:0000313" key="2">
    <source>
        <dbReference type="Proteomes" id="UP000029859"/>
    </source>
</evidence>
<dbReference type="InterPro" id="IPR025833">
    <property type="entry name" value="GDYXXLXY"/>
</dbReference>
<dbReference type="Pfam" id="PF14345">
    <property type="entry name" value="GDYXXLXY"/>
    <property type="match status" value="1"/>
</dbReference>
<evidence type="ECO:0008006" key="3">
    <source>
        <dbReference type="Google" id="ProtNLM"/>
    </source>
</evidence>
<keyword evidence="2" id="KW-1185">Reference proteome</keyword>